<evidence type="ECO:0000313" key="5">
    <source>
        <dbReference type="Proteomes" id="UP001321786"/>
    </source>
</evidence>
<dbReference type="Proteomes" id="UP001321786">
    <property type="component" value="Chromosome"/>
</dbReference>
<feature type="domain" description="NADPH-dependent FMN reductase-like" evidence="3">
    <location>
        <begin position="167"/>
        <end position="329"/>
    </location>
</feature>
<proteinExistence type="predicted"/>
<dbReference type="InterPro" id="IPR005025">
    <property type="entry name" value="FMN_Rdtase-like_dom"/>
</dbReference>
<gene>
    <name evidence="4" type="ORF">HLPR_20900</name>
</gene>
<keyword evidence="1" id="KW-0285">Flavoprotein</keyword>
<dbReference type="RefSeq" id="WP_338535376.1">
    <property type="nucleotide sequence ID" value="NZ_AP028654.1"/>
</dbReference>
<keyword evidence="2" id="KW-0288">FMN</keyword>
<organism evidence="4 5">
    <name type="scientific">Helicovermis profundi</name>
    <dbReference type="NCBI Taxonomy" id="3065157"/>
    <lineage>
        <taxon>Bacteria</taxon>
        <taxon>Bacillati</taxon>
        <taxon>Bacillota</taxon>
        <taxon>Clostridia</taxon>
        <taxon>Helicovermis</taxon>
    </lineage>
</organism>
<evidence type="ECO:0000313" key="4">
    <source>
        <dbReference type="EMBL" id="BEP29759.1"/>
    </source>
</evidence>
<dbReference type="PANTHER" id="PTHR43278:SF4">
    <property type="entry name" value="NAD(P)H-DEPENDENT FMN-CONTAINING OXIDOREDUCTASE YWQN-RELATED"/>
    <property type="match status" value="1"/>
</dbReference>
<reference evidence="4 5" key="1">
    <citation type="submission" date="2023-08" db="EMBL/GenBank/DDBJ databases">
        <title>Helicovermis profunda gen. nov., sp. nov., a novel mesophilic, fermentative bacterium within the Bacillota from a deep-sea hydrothermal vent chimney.</title>
        <authorList>
            <person name="Miyazaki U."/>
            <person name="Mizutani D."/>
            <person name="Hashimoto Y."/>
            <person name="Tame A."/>
            <person name="Sawayama S."/>
            <person name="Miyazaki J."/>
            <person name="Takai K."/>
            <person name="Nakagawa S."/>
        </authorList>
    </citation>
    <scope>NUCLEOTIDE SEQUENCE [LARGE SCALE GENOMIC DNA]</scope>
    <source>
        <strain evidence="4 5">S502</strain>
    </source>
</reference>
<dbReference type="EMBL" id="AP028654">
    <property type="protein sequence ID" value="BEP29759.1"/>
    <property type="molecule type" value="Genomic_DNA"/>
</dbReference>
<dbReference type="Gene3D" id="3.40.50.360">
    <property type="match status" value="1"/>
</dbReference>
<dbReference type="GO" id="GO:0016491">
    <property type="term" value="F:oxidoreductase activity"/>
    <property type="evidence" value="ECO:0007669"/>
    <property type="project" value="InterPro"/>
</dbReference>
<dbReference type="PANTHER" id="PTHR43278">
    <property type="entry name" value="NAD(P)H-DEPENDENT FMN-CONTAINING OXIDOREDUCTASE YWQN-RELATED"/>
    <property type="match status" value="1"/>
</dbReference>
<evidence type="ECO:0000256" key="2">
    <source>
        <dbReference type="ARBA" id="ARBA00022643"/>
    </source>
</evidence>
<accession>A0AAU9ENQ8</accession>
<protein>
    <submittedName>
        <fullName evidence="4">NAD(P)H-dependent oxidoreductase</fullName>
    </submittedName>
</protein>
<evidence type="ECO:0000259" key="3">
    <source>
        <dbReference type="Pfam" id="PF03358"/>
    </source>
</evidence>
<dbReference type="SUPFAM" id="SSF52218">
    <property type="entry name" value="Flavoproteins"/>
    <property type="match status" value="1"/>
</dbReference>
<sequence>MNNTSVIEFGDSSRLLKKMLHSYIDEIDFLKVDSNTDFKLFFKNFHYNKIIFAFDLNVIGINYYALEFLEYCKINNIDFSGFYGGVLVKSLGELSTKNFSKKFIFEMNELGMSFIGHSLVEATSTLNNFKTWQKTINKSKEEICIDMSARLIERIKTLEVKNFNKKNILVLHASSNATSNTLSYWNMIKKSMKEILEKDEINYNIKELHVENGTVTDCKGCEFTTCMHFSKEKSCFYGGPIVKEILPAVEDADIIVWITPNYNDSISAMLVAVINRLTVLYRRISFHEKAIFNVVVSGNSGSDTVAMQVVNSLNINKGFFLPGKFSFKETANDPGQIYEIKNIEKISYENAKNICNYIQNN</sequence>
<dbReference type="AlphaFoldDB" id="A0AAU9ENQ8"/>
<keyword evidence="5" id="KW-1185">Reference proteome</keyword>
<dbReference type="InterPro" id="IPR029039">
    <property type="entry name" value="Flavoprotein-like_sf"/>
</dbReference>
<dbReference type="Pfam" id="PF03358">
    <property type="entry name" value="FMN_red"/>
    <property type="match status" value="1"/>
</dbReference>
<evidence type="ECO:0000256" key="1">
    <source>
        <dbReference type="ARBA" id="ARBA00022630"/>
    </source>
</evidence>
<name>A0AAU9ENQ8_9FIRM</name>
<dbReference type="InterPro" id="IPR051796">
    <property type="entry name" value="ISF_SsuE-like"/>
</dbReference>
<dbReference type="KEGG" id="hprf:HLPR_20900"/>